<reference evidence="11" key="2">
    <citation type="submission" date="2020-10" db="UniProtKB">
        <authorList>
            <consortium name="WormBaseParasite"/>
        </authorList>
    </citation>
    <scope>IDENTIFICATION</scope>
</reference>
<comment type="subunit">
    <text evidence="9">Component of the RZZ complex.</text>
</comment>
<protein>
    <recommendedName>
        <fullName evidence="9">Protein zwilch</fullName>
    </recommendedName>
</protein>
<keyword evidence="5 9" id="KW-0498">Mitosis</keyword>
<keyword evidence="7 9" id="KW-0131">Cell cycle</keyword>
<keyword evidence="4 9" id="KW-0132">Cell division</keyword>
<name>A0A7E4US33_PANRE</name>
<comment type="function">
    <text evidence="9">Essential component of the mitotic checkpoint, which prevents cells from prematurely exiting mitosis. Required for the assembly of the dynein-dynactin and MAD1-MAD2 complexes onto kinetochores. Its function related to the spindle assembly machinery is proposed to depend on its association in the mitotic RZZ complex.</text>
</comment>
<organism evidence="10 11">
    <name type="scientific">Panagrellus redivivus</name>
    <name type="common">Microworm</name>
    <dbReference type="NCBI Taxonomy" id="6233"/>
    <lineage>
        <taxon>Eukaryota</taxon>
        <taxon>Metazoa</taxon>
        <taxon>Ecdysozoa</taxon>
        <taxon>Nematoda</taxon>
        <taxon>Chromadorea</taxon>
        <taxon>Rhabditida</taxon>
        <taxon>Tylenchina</taxon>
        <taxon>Panagrolaimomorpha</taxon>
        <taxon>Panagrolaimoidea</taxon>
        <taxon>Panagrolaimidae</taxon>
        <taxon>Panagrellus</taxon>
    </lineage>
</organism>
<dbReference type="Pfam" id="PF09817">
    <property type="entry name" value="Zwilch"/>
    <property type="match status" value="1"/>
</dbReference>
<dbReference type="AlphaFoldDB" id="A0A7E4US33"/>
<keyword evidence="8 9" id="KW-0137">Centromere</keyword>
<dbReference type="WBParaSite" id="Pan_g12019.t1">
    <property type="protein sequence ID" value="Pan_g12019.t1"/>
    <property type="gene ID" value="Pan_g12019"/>
</dbReference>
<accession>A0A7E4US33</accession>
<evidence type="ECO:0000256" key="8">
    <source>
        <dbReference type="ARBA" id="ARBA00023328"/>
    </source>
</evidence>
<evidence type="ECO:0000313" key="11">
    <source>
        <dbReference type="WBParaSite" id="Pan_g12019.t1"/>
    </source>
</evidence>
<proteinExistence type="inferred from homology"/>
<dbReference type="PANTHER" id="PTHR15995">
    <property type="entry name" value="PROTEIN ZWILCH HOMOLOG"/>
    <property type="match status" value="1"/>
</dbReference>
<keyword evidence="3 9" id="KW-0158">Chromosome</keyword>
<sequence>MYALTREAFTPTGTVKVKGYRARLFNASEIPYFERPAQDAGVTEVILFDRFEPRTDLRYIDAITGKVLNQGVYKDSQDKSITDTVNESLDDSFDEKENNGLVAVVDPEVQPLQVDFLDFKKIKKECKPTHVPAQLIDPVYKFKEDLNPVTFQEASELVNLFRTHKPNIDIQLKNVWMLVATDGQDILKTLLVGWGTDGPIGAKYGSQGNAGIQLVNNSKSPVDRPASMWKAHAEYAPIKQRVFEDGSVDEDTSKVVMEVQWSSKTDIPALSAPAHNAKVTVSVYPGYMDQTHLNVNRCSDLGVLLTLNDWIVNEKADFPRADLDEEMVADVSDLLNAYKENTHKVERDFLNDLWNILRYVTSHQTLKQCFSLVMRDIKSGNLKVFMKPSYTSTIAKMCSNFEIFDFNMRPLEVLNCAHLLLEIGVDVLRVLYCLDFMNAKYISAPSVLENIMGETTLDVQQRVERLLPIHQAFVTMELFRFVLELDATWKVNVTKLVLHRFSTTKDPIHKTSFTLNIGSNYVREGVVKIADVASWTKHSILPVVSGFGADTYMNISRQLEFKHYANRVYTHLRDQKSTTQPEVLQGLYGVNEQKQAETEVSLQNLKLEPLSESINNSTSKDTSGVVDATQNVTNSILPDNKDESLKEPVDNFEPFFVVRTFISKYVFNH</sequence>
<evidence type="ECO:0000256" key="7">
    <source>
        <dbReference type="ARBA" id="ARBA00023306"/>
    </source>
</evidence>
<evidence type="ECO:0000256" key="3">
    <source>
        <dbReference type="ARBA" id="ARBA00022454"/>
    </source>
</evidence>
<comment type="subcellular location">
    <subcellularLocation>
        <location evidence="1 9">Chromosome</location>
        <location evidence="1 9">Centromere</location>
        <location evidence="1 9">Kinetochore</location>
    </subcellularLocation>
</comment>
<evidence type="ECO:0000256" key="4">
    <source>
        <dbReference type="ARBA" id="ARBA00022618"/>
    </source>
</evidence>
<dbReference type="GO" id="GO:0051301">
    <property type="term" value="P:cell division"/>
    <property type="evidence" value="ECO:0007669"/>
    <property type="project" value="UniProtKB-UniRule"/>
</dbReference>
<evidence type="ECO:0000256" key="1">
    <source>
        <dbReference type="ARBA" id="ARBA00004629"/>
    </source>
</evidence>
<evidence type="ECO:0000313" key="10">
    <source>
        <dbReference type="Proteomes" id="UP000492821"/>
    </source>
</evidence>
<comment type="similarity">
    <text evidence="2 9">Belongs to the ZWILCH family.</text>
</comment>
<evidence type="ECO:0000256" key="9">
    <source>
        <dbReference type="RuleBase" id="RU369076"/>
    </source>
</evidence>
<dbReference type="Gene3D" id="1.10.287.1880">
    <property type="match status" value="1"/>
</dbReference>
<keyword evidence="6 9" id="KW-0995">Kinetochore</keyword>
<evidence type="ECO:0000256" key="5">
    <source>
        <dbReference type="ARBA" id="ARBA00022776"/>
    </source>
</evidence>
<dbReference type="Gene3D" id="1.20.58.730">
    <property type="match status" value="1"/>
</dbReference>
<dbReference type="GO" id="GO:0007094">
    <property type="term" value="P:mitotic spindle assembly checkpoint signaling"/>
    <property type="evidence" value="ECO:0007669"/>
    <property type="project" value="UniProtKB-UniRule"/>
</dbReference>
<evidence type="ECO:0000256" key="2">
    <source>
        <dbReference type="ARBA" id="ARBA00009062"/>
    </source>
</evidence>
<dbReference type="GO" id="GO:0034501">
    <property type="term" value="P:protein localization to kinetochore"/>
    <property type="evidence" value="ECO:0007669"/>
    <property type="project" value="UniProtKB-UniRule"/>
</dbReference>
<dbReference type="Proteomes" id="UP000492821">
    <property type="component" value="Unassembled WGS sequence"/>
</dbReference>
<dbReference type="PANTHER" id="PTHR15995:SF1">
    <property type="entry name" value="PROTEIN ZWILCH HOMOLOG"/>
    <property type="match status" value="1"/>
</dbReference>
<evidence type="ECO:0000256" key="6">
    <source>
        <dbReference type="ARBA" id="ARBA00022838"/>
    </source>
</evidence>
<dbReference type="GO" id="GO:1990423">
    <property type="term" value="C:RZZ complex"/>
    <property type="evidence" value="ECO:0007669"/>
    <property type="project" value="UniProtKB-UniRule"/>
</dbReference>
<reference evidence="10" key="1">
    <citation type="journal article" date="2013" name="Genetics">
        <title>The draft genome and transcriptome of Panagrellus redivivus are shaped by the harsh demands of a free-living lifestyle.</title>
        <authorList>
            <person name="Srinivasan J."/>
            <person name="Dillman A.R."/>
            <person name="Macchietto M.G."/>
            <person name="Heikkinen L."/>
            <person name="Lakso M."/>
            <person name="Fracchia K.M."/>
            <person name="Antoshechkin I."/>
            <person name="Mortazavi A."/>
            <person name="Wong G."/>
            <person name="Sternberg P.W."/>
        </authorList>
    </citation>
    <scope>NUCLEOTIDE SEQUENCE [LARGE SCALE GENOMIC DNA]</scope>
    <source>
        <strain evidence="10">MT8872</strain>
    </source>
</reference>
<dbReference type="InterPro" id="IPR018630">
    <property type="entry name" value="Zwilch"/>
</dbReference>
<keyword evidence="10" id="KW-1185">Reference proteome</keyword>